<evidence type="ECO:0000313" key="8">
    <source>
        <dbReference type="Proteomes" id="UP001652700"/>
    </source>
</evidence>
<dbReference type="GO" id="GO:0006820">
    <property type="term" value="P:monoatomic anion transport"/>
    <property type="evidence" value="ECO:0007669"/>
    <property type="project" value="TreeGrafter"/>
</dbReference>
<keyword evidence="4 5" id="KW-0472">Membrane</keyword>
<reference evidence="7" key="2">
    <citation type="submission" date="2025-05" db="UniProtKB">
        <authorList>
            <consortium name="EnsemblMetazoa"/>
        </authorList>
    </citation>
    <scope>IDENTIFICATION</scope>
</reference>
<feature type="transmembrane region" description="Helical" evidence="5">
    <location>
        <begin position="346"/>
        <end position="365"/>
    </location>
</feature>
<dbReference type="OrthoDB" id="2985014at2759"/>
<dbReference type="AlphaFoldDB" id="A0A6P7F4V7"/>
<dbReference type="RefSeq" id="XP_028130719.1">
    <property type="nucleotide sequence ID" value="XM_028274918.1"/>
</dbReference>
<evidence type="ECO:0000313" key="9">
    <source>
        <dbReference type="RefSeq" id="XP_028130719.1"/>
    </source>
</evidence>
<dbReference type="EnsemblMetazoa" id="XM_028274918.1">
    <property type="protein sequence ID" value="XP_028130719.1"/>
    <property type="gene ID" value="LOC114326523"/>
</dbReference>
<feature type="transmembrane region" description="Helical" evidence="5">
    <location>
        <begin position="20"/>
        <end position="41"/>
    </location>
</feature>
<dbReference type="InterPro" id="IPR020846">
    <property type="entry name" value="MFS_dom"/>
</dbReference>
<protein>
    <submittedName>
        <fullName evidence="9">Inorganic phosphate cotransporter isoform X1</fullName>
    </submittedName>
</protein>
<dbReference type="InterPro" id="IPR050382">
    <property type="entry name" value="MFS_Na/Anion_cotransporter"/>
</dbReference>
<evidence type="ECO:0000256" key="1">
    <source>
        <dbReference type="ARBA" id="ARBA00004141"/>
    </source>
</evidence>
<reference evidence="9" key="1">
    <citation type="submission" date="2025-04" db="UniProtKB">
        <authorList>
            <consortium name="RefSeq"/>
        </authorList>
    </citation>
    <scope>IDENTIFICATION</scope>
    <source>
        <tissue evidence="9">Whole insect</tissue>
    </source>
</reference>
<feature type="transmembrane region" description="Helical" evidence="5">
    <location>
        <begin position="124"/>
        <end position="143"/>
    </location>
</feature>
<evidence type="ECO:0000259" key="6">
    <source>
        <dbReference type="PROSITE" id="PS50850"/>
    </source>
</evidence>
<dbReference type="Pfam" id="PF07690">
    <property type="entry name" value="MFS_1"/>
    <property type="match status" value="1"/>
</dbReference>
<dbReference type="Gene3D" id="1.20.1250.20">
    <property type="entry name" value="MFS general substrate transporter like domains"/>
    <property type="match status" value="2"/>
</dbReference>
<comment type="subcellular location">
    <subcellularLocation>
        <location evidence="1">Membrane</location>
        <topology evidence="1">Multi-pass membrane protein</topology>
    </subcellularLocation>
</comment>
<dbReference type="SUPFAM" id="SSF103473">
    <property type="entry name" value="MFS general substrate transporter"/>
    <property type="match status" value="1"/>
</dbReference>
<feature type="transmembrane region" description="Helical" evidence="5">
    <location>
        <begin position="236"/>
        <end position="257"/>
    </location>
</feature>
<feature type="transmembrane region" description="Helical" evidence="5">
    <location>
        <begin position="377"/>
        <end position="395"/>
    </location>
</feature>
<accession>A0A6P7F4V7</accession>
<dbReference type="InterPro" id="IPR036259">
    <property type="entry name" value="MFS_trans_sf"/>
</dbReference>
<feature type="transmembrane region" description="Helical" evidence="5">
    <location>
        <begin position="150"/>
        <end position="169"/>
    </location>
</feature>
<proteinExistence type="predicted"/>
<evidence type="ECO:0000313" key="7">
    <source>
        <dbReference type="EnsemblMetazoa" id="XP_028130719.1"/>
    </source>
</evidence>
<dbReference type="GO" id="GO:0022857">
    <property type="term" value="F:transmembrane transporter activity"/>
    <property type="evidence" value="ECO:0007669"/>
    <property type="project" value="InterPro"/>
</dbReference>
<dbReference type="KEGG" id="dvv:114326523"/>
<dbReference type="PROSITE" id="PS50850">
    <property type="entry name" value="MFS"/>
    <property type="match status" value="1"/>
</dbReference>
<dbReference type="GeneID" id="114326523"/>
<evidence type="ECO:0000256" key="3">
    <source>
        <dbReference type="ARBA" id="ARBA00022989"/>
    </source>
</evidence>
<dbReference type="PANTHER" id="PTHR11662">
    <property type="entry name" value="SOLUTE CARRIER FAMILY 17"/>
    <property type="match status" value="1"/>
</dbReference>
<keyword evidence="8" id="KW-1185">Reference proteome</keyword>
<feature type="transmembrane region" description="Helical" evidence="5">
    <location>
        <begin position="53"/>
        <end position="73"/>
    </location>
</feature>
<organism evidence="9">
    <name type="scientific">Diabrotica virgifera virgifera</name>
    <name type="common">western corn rootworm</name>
    <dbReference type="NCBI Taxonomy" id="50390"/>
    <lineage>
        <taxon>Eukaryota</taxon>
        <taxon>Metazoa</taxon>
        <taxon>Ecdysozoa</taxon>
        <taxon>Arthropoda</taxon>
        <taxon>Hexapoda</taxon>
        <taxon>Insecta</taxon>
        <taxon>Pterygota</taxon>
        <taxon>Neoptera</taxon>
        <taxon>Endopterygota</taxon>
        <taxon>Coleoptera</taxon>
        <taxon>Polyphaga</taxon>
        <taxon>Cucujiformia</taxon>
        <taxon>Chrysomeloidea</taxon>
        <taxon>Chrysomelidae</taxon>
        <taxon>Galerucinae</taxon>
        <taxon>Diabroticina</taxon>
        <taxon>Diabroticites</taxon>
        <taxon>Diabrotica</taxon>
    </lineage>
</organism>
<evidence type="ECO:0000256" key="5">
    <source>
        <dbReference type="SAM" id="Phobius"/>
    </source>
</evidence>
<gene>
    <name evidence="9" type="primary">LOC114326523</name>
</gene>
<feature type="transmembrane region" description="Helical" evidence="5">
    <location>
        <begin position="289"/>
        <end position="307"/>
    </location>
</feature>
<dbReference type="GO" id="GO:0016020">
    <property type="term" value="C:membrane"/>
    <property type="evidence" value="ECO:0007669"/>
    <property type="project" value="UniProtKB-SubCell"/>
</dbReference>
<feature type="domain" description="Major facilitator superfamily (MFS) profile" evidence="6">
    <location>
        <begin position="19"/>
        <end position="438"/>
    </location>
</feature>
<evidence type="ECO:0000256" key="2">
    <source>
        <dbReference type="ARBA" id="ARBA00022692"/>
    </source>
</evidence>
<dbReference type="InterPro" id="IPR011701">
    <property type="entry name" value="MFS"/>
</dbReference>
<feature type="transmembrane region" description="Helical" evidence="5">
    <location>
        <begin position="181"/>
        <end position="200"/>
    </location>
</feature>
<feature type="transmembrane region" description="Helical" evidence="5">
    <location>
        <begin position="319"/>
        <end position="340"/>
    </location>
</feature>
<feature type="transmembrane region" description="Helical" evidence="5">
    <location>
        <begin position="415"/>
        <end position="437"/>
    </location>
</feature>
<dbReference type="InParanoid" id="A0A6P7F4V7"/>
<sequence length="461" mass="51636">MSKHNTCTFFGVRHVQIFLLFWLCLMTYALRFNLSVAIVAMTQRTSVNTDVPYYNWTNQYIVLSAFFLGYIIPQIPSSLLARKWGIHRMMSITIVISAFMVILIPKMAEYFGAEGVMVCRVVQGLAQGFFYPLLSALMGRWVPIEERARVSAVTSAGATLGVILTYSLTGFLSKSSLGWPMSFYIFGVFGLVCSIAYIFIGSEGPSYCKNISKEERIYIEKSLGTENMTRNSKIPWIEILTSVPFWAITLTSLGQGWGTSTVMSMMPTYFDKVLKFDISSNGVLSSLPYINRFVCVFIWGISADYITKRKCLSLTNTRKLFTVIGSVGMGILLFLIGFLPETTNRYVVVVILIASEGFHVANSAGYNISHIDLSPNFAGTLMGLINFAEEIFSLITPLSVQYIVTDETDRHQWKIIITIGTCMMVAASAIFCLFSTAEKQPWNEIKSDDEKIKEEVNEKAV</sequence>
<evidence type="ECO:0000256" key="4">
    <source>
        <dbReference type="ARBA" id="ARBA00023136"/>
    </source>
</evidence>
<name>A0A6P7F4V7_DIAVI</name>
<dbReference type="Proteomes" id="UP001652700">
    <property type="component" value="Unplaced"/>
</dbReference>
<keyword evidence="2 5" id="KW-0812">Transmembrane</keyword>
<dbReference type="PANTHER" id="PTHR11662:SF280">
    <property type="entry name" value="FI21844P1-RELATED"/>
    <property type="match status" value="1"/>
</dbReference>
<dbReference type="FunFam" id="1.20.1250.20:FF:000532">
    <property type="entry name" value="SLC (SoLute Carrier) homolog"/>
    <property type="match status" value="1"/>
</dbReference>
<keyword evidence="3 5" id="KW-1133">Transmembrane helix</keyword>